<dbReference type="SUPFAM" id="SSF56935">
    <property type="entry name" value="Porins"/>
    <property type="match status" value="1"/>
</dbReference>
<proteinExistence type="predicted"/>
<dbReference type="InterPro" id="IPR010870">
    <property type="entry name" value="Porin_O/P"/>
</dbReference>
<feature type="signal peptide" evidence="3">
    <location>
        <begin position="1"/>
        <end position="20"/>
    </location>
</feature>
<evidence type="ECO:0000256" key="2">
    <source>
        <dbReference type="SAM" id="MobiDB-lite"/>
    </source>
</evidence>
<sequence>MSAFLKFPVAVPFGIGLALALPAPLAAQTISAAEAEALRQEIRELKAKLADVENRLGPETPAAAPAAPAAAAKAPPPATTIQWKGSPQFVSEDRAFKVKGRIQADAGYVTPPDGTSDQGFGSTSEFRRIRLGGEGKLGGGIGYKLEVELSDNAVDLVDTFVTYETKSWLISIGNQNQFQSLDELTGDTTGSTMERAAFTDAFNFERRLGIAAQYRAKDWLFQAGLFTDDIGALSNDSDGPDGGDENNSYGVDGRIVFAPKVDGTQLHFGASGHWRTLNRLTDSSTRYRQRPYLHGTNSRVLATPSMNVENEVHYGAEAAMISGPWHAVGEVHWLRSDQRDAPTAGFFGGYAEVGYFFTKGDTRSYKNGIFGGVNPASPLNDGGMGALQLNLRYDYLDLIDRSAGIVGGKQNAIIAALVWTPIDYLRLNLNYGYLMYDDAAINSTSGNDYNLHVVGTRIELDF</sequence>
<dbReference type="OrthoDB" id="9807854at2"/>
<protein>
    <submittedName>
        <fullName evidence="4">Phosphate-selective porin OprO and OprP</fullName>
    </submittedName>
</protein>
<keyword evidence="5" id="KW-1185">Reference proteome</keyword>
<dbReference type="InterPro" id="IPR023614">
    <property type="entry name" value="Porin_dom_sf"/>
</dbReference>
<evidence type="ECO:0000313" key="5">
    <source>
        <dbReference type="Proteomes" id="UP000198281"/>
    </source>
</evidence>
<evidence type="ECO:0000256" key="1">
    <source>
        <dbReference type="SAM" id="Coils"/>
    </source>
</evidence>
<dbReference type="Pfam" id="PF07396">
    <property type="entry name" value="Porin_O_P"/>
    <property type="match status" value="1"/>
</dbReference>
<evidence type="ECO:0000256" key="3">
    <source>
        <dbReference type="SAM" id="SignalP"/>
    </source>
</evidence>
<dbReference type="EMBL" id="FZOS01000006">
    <property type="protein sequence ID" value="SNS42842.1"/>
    <property type="molecule type" value="Genomic_DNA"/>
</dbReference>
<feature type="region of interest" description="Disordered" evidence="2">
    <location>
        <begin position="58"/>
        <end position="84"/>
    </location>
</feature>
<accession>A0A239EG10</accession>
<dbReference type="RefSeq" id="WP_089219030.1">
    <property type="nucleotide sequence ID" value="NZ_FZOS01000006.1"/>
</dbReference>
<keyword evidence="3" id="KW-0732">Signal</keyword>
<feature type="coiled-coil region" evidence="1">
    <location>
        <begin position="28"/>
        <end position="55"/>
    </location>
</feature>
<dbReference type="Proteomes" id="UP000198281">
    <property type="component" value="Unassembled WGS sequence"/>
</dbReference>
<evidence type="ECO:0000313" key="4">
    <source>
        <dbReference type="EMBL" id="SNS42842.1"/>
    </source>
</evidence>
<feature type="compositionally biased region" description="Low complexity" evidence="2">
    <location>
        <begin position="61"/>
        <end position="73"/>
    </location>
</feature>
<dbReference type="Gene3D" id="2.40.160.10">
    <property type="entry name" value="Porin"/>
    <property type="match status" value="1"/>
</dbReference>
<feature type="chain" id="PRO_5012669777" evidence="3">
    <location>
        <begin position="21"/>
        <end position="462"/>
    </location>
</feature>
<name>A0A239EG10_9SPHN</name>
<gene>
    <name evidence="4" type="ORF">SAMN06295912_10690</name>
</gene>
<reference evidence="5" key="1">
    <citation type="submission" date="2017-06" db="EMBL/GenBank/DDBJ databases">
        <authorList>
            <person name="Varghese N."/>
            <person name="Submissions S."/>
        </authorList>
    </citation>
    <scope>NUCLEOTIDE SEQUENCE [LARGE SCALE GENOMIC DNA]</scope>
    <source>
        <strain evidence="5">LNB2</strain>
    </source>
</reference>
<organism evidence="4 5">
    <name type="scientific">Edaphosphingomonas laterariae</name>
    <dbReference type="NCBI Taxonomy" id="861865"/>
    <lineage>
        <taxon>Bacteria</taxon>
        <taxon>Pseudomonadati</taxon>
        <taxon>Pseudomonadota</taxon>
        <taxon>Alphaproteobacteria</taxon>
        <taxon>Sphingomonadales</taxon>
        <taxon>Rhizorhabdaceae</taxon>
        <taxon>Edaphosphingomonas</taxon>
    </lineage>
</organism>
<keyword evidence="1" id="KW-0175">Coiled coil</keyword>
<dbReference type="AlphaFoldDB" id="A0A239EG10"/>